<comment type="caution">
    <text evidence="9">The sequence shown here is derived from an EMBL/GenBank/DDBJ whole genome shotgun (WGS) entry which is preliminary data.</text>
</comment>
<gene>
    <name evidence="9" type="ORF">HNR44_003103</name>
</gene>
<feature type="transmembrane region" description="Helical" evidence="8">
    <location>
        <begin position="229"/>
        <end position="247"/>
    </location>
</feature>
<evidence type="ECO:0000256" key="3">
    <source>
        <dbReference type="ARBA" id="ARBA00022448"/>
    </source>
</evidence>
<evidence type="ECO:0000256" key="8">
    <source>
        <dbReference type="RuleBase" id="RU363041"/>
    </source>
</evidence>
<comment type="similarity">
    <text evidence="2 8">Belongs to the 4-toluene sulfonate uptake permease (TSUP) (TC 2.A.102) family.</text>
</comment>
<keyword evidence="4 8" id="KW-1003">Cell membrane</keyword>
<comment type="subcellular location">
    <subcellularLocation>
        <location evidence="1 8">Cell membrane</location>
        <topology evidence="1 8">Multi-pass membrane protein</topology>
    </subcellularLocation>
</comment>
<evidence type="ECO:0000256" key="2">
    <source>
        <dbReference type="ARBA" id="ARBA00009142"/>
    </source>
</evidence>
<keyword evidence="6 8" id="KW-1133">Transmembrane helix</keyword>
<dbReference type="RefSeq" id="WP_184405181.1">
    <property type="nucleotide sequence ID" value="NZ_JACHHJ010000005.1"/>
</dbReference>
<reference evidence="9 10" key="1">
    <citation type="submission" date="2020-08" db="EMBL/GenBank/DDBJ databases">
        <title>Genomic Encyclopedia of Type Strains, Phase IV (KMG-IV): sequencing the most valuable type-strain genomes for metagenomic binning, comparative biology and taxonomic classification.</title>
        <authorList>
            <person name="Goeker M."/>
        </authorList>
    </citation>
    <scope>NUCLEOTIDE SEQUENCE [LARGE SCALE GENOMIC DNA]</scope>
    <source>
        <strain evidence="9 10">DSM 21769</strain>
    </source>
</reference>
<dbReference type="InterPro" id="IPR002781">
    <property type="entry name" value="TM_pro_TauE-like"/>
</dbReference>
<feature type="transmembrane region" description="Helical" evidence="8">
    <location>
        <begin position="99"/>
        <end position="117"/>
    </location>
</feature>
<accession>A0A841PQT0</accession>
<dbReference type="PANTHER" id="PTHR30269">
    <property type="entry name" value="TRANSMEMBRANE PROTEIN YFCA"/>
    <property type="match status" value="1"/>
</dbReference>
<evidence type="ECO:0000256" key="1">
    <source>
        <dbReference type="ARBA" id="ARBA00004651"/>
    </source>
</evidence>
<sequence>MDIWVYPVIFIVGFVAGVINTVSAGGSLLTLPMLIFLGLPSAEANGTNRVAIVLQSITAIYAFHRKGQLEKKVSAIVTLPAVLGSILGASAAVAISDEIFQVILAVTMIVTIIFIVWDPSQRPGSESALSMPRKILGILLFFAIGFYGGFIQVGAGFYIVFTSLLVFHLSFIHANSVKIMVAGAYVFVSLIVFGVNGEVNWLLGLLLAVGNASGAWLGSNIITGGKTGAVKWVLLLTVFVMAARLIYEAIYT</sequence>
<dbReference type="EMBL" id="JACHHJ010000005">
    <property type="protein sequence ID" value="MBB6451109.1"/>
    <property type="molecule type" value="Genomic_DNA"/>
</dbReference>
<evidence type="ECO:0000313" key="9">
    <source>
        <dbReference type="EMBL" id="MBB6451109.1"/>
    </source>
</evidence>
<feature type="transmembrane region" description="Helical" evidence="8">
    <location>
        <begin position="202"/>
        <end position="223"/>
    </location>
</feature>
<keyword evidence="5 8" id="KW-0812">Transmembrane</keyword>
<dbReference type="Proteomes" id="UP000568839">
    <property type="component" value="Unassembled WGS sequence"/>
</dbReference>
<feature type="transmembrane region" description="Helical" evidence="8">
    <location>
        <begin position="138"/>
        <end position="171"/>
    </location>
</feature>
<keyword evidence="7 8" id="KW-0472">Membrane</keyword>
<name>A0A841PQT0_9BACL</name>
<keyword evidence="3" id="KW-0813">Transport</keyword>
<dbReference type="PANTHER" id="PTHR30269:SF0">
    <property type="entry name" value="MEMBRANE TRANSPORTER PROTEIN YFCA-RELATED"/>
    <property type="match status" value="1"/>
</dbReference>
<evidence type="ECO:0000256" key="7">
    <source>
        <dbReference type="ARBA" id="ARBA00023136"/>
    </source>
</evidence>
<evidence type="ECO:0000256" key="6">
    <source>
        <dbReference type="ARBA" id="ARBA00022989"/>
    </source>
</evidence>
<dbReference type="GO" id="GO:0005886">
    <property type="term" value="C:plasma membrane"/>
    <property type="evidence" value="ECO:0007669"/>
    <property type="project" value="UniProtKB-SubCell"/>
</dbReference>
<evidence type="ECO:0000256" key="5">
    <source>
        <dbReference type="ARBA" id="ARBA00022692"/>
    </source>
</evidence>
<evidence type="ECO:0000256" key="4">
    <source>
        <dbReference type="ARBA" id="ARBA00022475"/>
    </source>
</evidence>
<dbReference type="Pfam" id="PF01925">
    <property type="entry name" value="TauE"/>
    <property type="match status" value="1"/>
</dbReference>
<keyword evidence="10" id="KW-1185">Reference proteome</keyword>
<dbReference type="InterPro" id="IPR052017">
    <property type="entry name" value="TSUP"/>
</dbReference>
<evidence type="ECO:0000313" key="10">
    <source>
        <dbReference type="Proteomes" id="UP000568839"/>
    </source>
</evidence>
<dbReference type="AlphaFoldDB" id="A0A841PQT0"/>
<proteinExistence type="inferred from homology"/>
<organism evidence="9 10">
    <name type="scientific">Geomicrobium halophilum</name>
    <dbReference type="NCBI Taxonomy" id="549000"/>
    <lineage>
        <taxon>Bacteria</taxon>
        <taxon>Bacillati</taxon>
        <taxon>Bacillota</taxon>
        <taxon>Bacilli</taxon>
        <taxon>Bacillales</taxon>
        <taxon>Geomicrobium</taxon>
    </lineage>
</organism>
<feature type="transmembrane region" description="Helical" evidence="8">
    <location>
        <begin position="177"/>
        <end position="195"/>
    </location>
</feature>
<feature type="transmembrane region" description="Helical" evidence="8">
    <location>
        <begin position="73"/>
        <end position="93"/>
    </location>
</feature>
<protein>
    <recommendedName>
        <fullName evidence="8">Probable membrane transporter protein</fullName>
    </recommendedName>
</protein>
<feature type="transmembrane region" description="Helical" evidence="8">
    <location>
        <begin position="6"/>
        <end position="39"/>
    </location>
</feature>